<proteinExistence type="inferred from homology"/>
<reference evidence="6" key="1">
    <citation type="submission" date="2019-03" db="EMBL/GenBank/DDBJ databases">
        <title>Aquabacterium pictum sp.nov., the first bacteriochlorophyll a-containing freshwater bacterium in the genus Aquabacterium of the class Betaproteobacteria.</title>
        <authorList>
            <person name="Hirose S."/>
            <person name="Tank M."/>
            <person name="Hara E."/>
            <person name="Tamaki H."/>
            <person name="Takaichi S."/>
            <person name="Haruta S."/>
            <person name="Hanada S."/>
        </authorList>
    </citation>
    <scope>NUCLEOTIDE SEQUENCE [LARGE SCALE GENOMIC DNA]</scope>
    <source>
        <strain evidence="6">W35</strain>
    </source>
</reference>
<evidence type="ECO:0000256" key="2">
    <source>
        <dbReference type="ARBA" id="ARBA00022729"/>
    </source>
</evidence>
<dbReference type="Pfam" id="PF13458">
    <property type="entry name" value="Peripla_BP_6"/>
    <property type="match status" value="1"/>
</dbReference>
<feature type="domain" description="Leucine-binding protein" evidence="4">
    <location>
        <begin position="28"/>
        <end position="360"/>
    </location>
</feature>
<evidence type="ECO:0000313" key="5">
    <source>
        <dbReference type="EMBL" id="GCL63186.1"/>
    </source>
</evidence>
<comment type="caution">
    <text evidence="5">The sequence shown here is derived from an EMBL/GenBank/DDBJ whole genome shotgun (WGS) entry which is preliminary data.</text>
</comment>
<accession>A0A480AQB0</accession>
<dbReference type="AlphaFoldDB" id="A0A480AQB0"/>
<dbReference type="SUPFAM" id="SSF53822">
    <property type="entry name" value="Periplasmic binding protein-like I"/>
    <property type="match status" value="1"/>
</dbReference>
<dbReference type="EMBL" id="BJCL01000005">
    <property type="protein sequence ID" value="GCL63186.1"/>
    <property type="molecule type" value="Genomic_DNA"/>
</dbReference>
<evidence type="ECO:0000259" key="4">
    <source>
        <dbReference type="Pfam" id="PF13458"/>
    </source>
</evidence>
<keyword evidence="2 3" id="KW-0732">Signal</keyword>
<name>A0A480AQB0_9BURK</name>
<keyword evidence="6" id="KW-1185">Reference proteome</keyword>
<evidence type="ECO:0000256" key="1">
    <source>
        <dbReference type="ARBA" id="ARBA00010062"/>
    </source>
</evidence>
<dbReference type="OrthoDB" id="5290698at2"/>
<organism evidence="5 6">
    <name type="scientific">Pseudaquabacterium pictum</name>
    <dbReference type="NCBI Taxonomy" id="2315236"/>
    <lineage>
        <taxon>Bacteria</taxon>
        <taxon>Pseudomonadati</taxon>
        <taxon>Pseudomonadota</taxon>
        <taxon>Betaproteobacteria</taxon>
        <taxon>Burkholderiales</taxon>
        <taxon>Sphaerotilaceae</taxon>
        <taxon>Pseudaquabacterium</taxon>
    </lineage>
</organism>
<feature type="signal peptide" evidence="3">
    <location>
        <begin position="1"/>
        <end position="26"/>
    </location>
</feature>
<dbReference type="Proteomes" id="UP000301751">
    <property type="component" value="Unassembled WGS sequence"/>
</dbReference>
<evidence type="ECO:0000313" key="6">
    <source>
        <dbReference type="Proteomes" id="UP000301751"/>
    </source>
</evidence>
<dbReference type="Gene3D" id="3.40.50.2300">
    <property type="match status" value="2"/>
</dbReference>
<comment type="similarity">
    <text evidence="1">Belongs to the leucine-binding protein family.</text>
</comment>
<dbReference type="PANTHER" id="PTHR30483">
    <property type="entry name" value="LEUCINE-SPECIFIC-BINDING PROTEIN"/>
    <property type="match status" value="1"/>
</dbReference>
<dbReference type="PANTHER" id="PTHR30483:SF38">
    <property type="entry name" value="BLR7848 PROTEIN"/>
    <property type="match status" value="1"/>
</dbReference>
<dbReference type="InterPro" id="IPR028081">
    <property type="entry name" value="Leu-bd"/>
</dbReference>
<sequence length="382" mass="40075">MTPFRKTLVAAATAIASLTAAVPALADITVGISLPLTGPASGLGIPMANFFKLFPATIAGEKLNVIILDDATDPTKGVQNAKRFVTEDKVDIIIGSAATPVAGPMAAVAAESGTVQLAASPVGLPPGGDAWTFRLPQSNDVMAHAMVNLMKKQGIKTIGFLGYTDAYGELWLKAITAEAEKNGIKIVATERFARADTSVTAQALKLTAANPDAMLVVASGSGAAMPHKAIVERGYKGKIYQTHAAATMDLMRVGGKDVEGSFVVSGPAMVGDILPDSHPSKKLAKDFVARYEKAYGNNTANQFAGHAYDAQIVLEKVVPVALKKAKPGTKEFRAALKDAIETMGPTPFAHGMMNWTKDNHWGYTLDTGVMLVVKNGDWALAN</sequence>
<dbReference type="CDD" id="cd06333">
    <property type="entry name" value="PBP1_ABC_RPA1789-like"/>
    <property type="match status" value="1"/>
</dbReference>
<protein>
    <submittedName>
        <fullName evidence="5">Branched-chain amino acid ABC transporter substrate-binding protein</fullName>
    </submittedName>
</protein>
<gene>
    <name evidence="5" type="ORF">AQPW35_22670</name>
</gene>
<dbReference type="InterPro" id="IPR051010">
    <property type="entry name" value="BCAA_transport"/>
</dbReference>
<feature type="chain" id="PRO_5019773832" evidence="3">
    <location>
        <begin position="27"/>
        <end position="382"/>
    </location>
</feature>
<dbReference type="InterPro" id="IPR028082">
    <property type="entry name" value="Peripla_BP_I"/>
</dbReference>
<dbReference type="RefSeq" id="WP_137732938.1">
    <property type="nucleotide sequence ID" value="NZ_BJCL01000005.1"/>
</dbReference>
<evidence type="ECO:0000256" key="3">
    <source>
        <dbReference type="SAM" id="SignalP"/>
    </source>
</evidence>